<dbReference type="SUPFAM" id="SSF52540">
    <property type="entry name" value="P-loop containing nucleoside triphosphate hydrolases"/>
    <property type="match status" value="1"/>
</dbReference>
<dbReference type="InterPro" id="IPR027417">
    <property type="entry name" value="P-loop_NTPase"/>
</dbReference>
<evidence type="ECO:0000259" key="2">
    <source>
        <dbReference type="Pfam" id="PF00005"/>
    </source>
</evidence>
<keyword evidence="4" id="KW-1185">Reference proteome</keyword>
<evidence type="ECO:0000313" key="4">
    <source>
        <dbReference type="Proteomes" id="UP000252519"/>
    </source>
</evidence>
<dbReference type="GO" id="GO:0016020">
    <property type="term" value="C:membrane"/>
    <property type="evidence" value="ECO:0007669"/>
    <property type="project" value="InterPro"/>
</dbReference>
<feature type="signal peptide" evidence="1">
    <location>
        <begin position="1"/>
        <end position="16"/>
    </location>
</feature>
<dbReference type="OrthoDB" id="5876135at2759"/>
<dbReference type="GO" id="GO:0016887">
    <property type="term" value="F:ATP hydrolysis activity"/>
    <property type="evidence" value="ECO:0007669"/>
    <property type="project" value="InterPro"/>
</dbReference>
<feature type="chain" id="PRO_5016722150" description="ABC transporter domain-containing protein" evidence="1">
    <location>
        <begin position="17"/>
        <end position="194"/>
    </location>
</feature>
<dbReference type="InterPro" id="IPR003439">
    <property type="entry name" value="ABC_transporter-like_ATP-bd"/>
</dbReference>
<sequence>MFALVLFLDYVSLKTCMFTIKRYSGKSQKVAGLESNVKASWHETDQGIGEPTLSVDSVSKVWETTGEVAVRGFSMKAFSGQVTVLLGHNGAGKSTTYAMICGTTPATEGEITVLGIPISTSICGSRPAVGYCPQTNCVFNNLTVEDHLRLFFILKGGEGIWKDEADVLCMQLDMTFIMKKVSGQQFTDSSLLTF</sequence>
<organism evidence="3 4">
    <name type="scientific">Ancylostoma caninum</name>
    <name type="common">Dog hookworm</name>
    <dbReference type="NCBI Taxonomy" id="29170"/>
    <lineage>
        <taxon>Eukaryota</taxon>
        <taxon>Metazoa</taxon>
        <taxon>Ecdysozoa</taxon>
        <taxon>Nematoda</taxon>
        <taxon>Chromadorea</taxon>
        <taxon>Rhabditida</taxon>
        <taxon>Rhabditina</taxon>
        <taxon>Rhabditomorpha</taxon>
        <taxon>Strongyloidea</taxon>
        <taxon>Ancylostomatidae</taxon>
        <taxon>Ancylostomatinae</taxon>
        <taxon>Ancylostoma</taxon>
    </lineage>
</organism>
<dbReference type="InterPro" id="IPR026082">
    <property type="entry name" value="ABCA"/>
</dbReference>
<dbReference type="STRING" id="29170.A0A368G473"/>
<evidence type="ECO:0000313" key="3">
    <source>
        <dbReference type="EMBL" id="RCN37775.1"/>
    </source>
</evidence>
<dbReference type="Pfam" id="PF00005">
    <property type="entry name" value="ABC_tran"/>
    <property type="match status" value="1"/>
</dbReference>
<comment type="caution">
    <text evidence="3">The sequence shown here is derived from an EMBL/GenBank/DDBJ whole genome shotgun (WGS) entry which is preliminary data.</text>
</comment>
<dbReference type="PANTHER" id="PTHR19229:SF250">
    <property type="entry name" value="ABC TRANSPORTER DOMAIN-CONTAINING PROTEIN-RELATED"/>
    <property type="match status" value="1"/>
</dbReference>
<name>A0A368G473_ANCCA</name>
<dbReference type="GO" id="GO:0005319">
    <property type="term" value="F:lipid transporter activity"/>
    <property type="evidence" value="ECO:0007669"/>
    <property type="project" value="TreeGrafter"/>
</dbReference>
<dbReference type="EMBL" id="JOJR01000442">
    <property type="protein sequence ID" value="RCN37775.1"/>
    <property type="molecule type" value="Genomic_DNA"/>
</dbReference>
<gene>
    <name evidence="3" type="ORF">ANCCAN_16289</name>
</gene>
<dbReference type="GO" id="GO:0005524">
    <property type="term" value="F:ATP binding"/>
    <property type="evidence" value="ECO:0007669"/>
    <property type="project" value="InterPro"/>
</dbReference>
<evidence type="ECO:0000256" key="1">
    <source>
        <dbReference type="SAM" id="SignalP"/>
    </source>
</evidence>
<dbReference type="GO" id="GO:0140359">
    <property type="term" value="F:ABC-type transporter activity"/>
    <property type="evidence" value="ECO:0007669"/>
    <property type="project" value="InterPro"/>
</dbReference>
<keyword evidence="1" id="KW-0732">Signal</keyword>
<dbReference type="Gene3D" id="3.40.50.300">
    <property type="entry name" value="P-loop containing nucleotide triphosphate hydrolases"/>
    <property type="match status" value="1"/>
</dbReference>
<feature type="domain" description="ABC transporter" evidence="2">
    <location>
        <begin position="71"/>
        <end position="185"/>
    </location>
</feature>
<proteinExistence type="predicted"/>
<protein>
    <recommendedName>
        <fullName evidence="2">ABC transporter domain-containing protein</fullName>
    </recommendedName>
</protein>
<dbReference type="Proteomes" id="UP000252519">
    <property type="component" value="Unassembled WGS sequence"/>
</dbReference>
<dbReference type="PANTHER" id="PTHR19229">
    <property type="entry name" value="ATP-BINDING CASSETTE TRANSPORTER SUBFAMILY A ABCA"/>
    <property type="match status" value="1"/>
</dbReference>
<reference evidence="3 4" key="1">
    <citation type="submission" date="2014-10" db="EMBL/GenBank/DDBJ databases">
        <title>Draft genome of the hookworm Ancylostoma caninum.</title>
        <authorList>
            <person name="Mitreva M."/>
        </authorList>
    </citation>
    <scope>NUCLEOTIDE SEQUENCE [LARGE SCALE GENOMIC DNA]</scope>
    <source>
        <strain evidence="3 4">Baltimore</strain>
    </source>
</reference>
<accession>A0A368G473</accession>
<dbReference type="AlphaFoldDB" id="A0A368G473"/>